<gene>
    <name evidence="1" type="ORF">E8L99_16530</name>
</gene>
<evidence type="ECO:0000313" key="2">
    <source>
        <dbReference type="Proteomes" id="UP000298588"/>
    </source>
</evidence>
<evidence type="ECO:0000313" key="1">
    <source>
        <dbReference type="EMBL" id="QCK87248.1"/>
    </source>
</evidence>
<accession>A0A4D7QII8</accession>
<dbReference type="Pfam" id="PF05136">
    <property type="entry name" value="Phage_portal_2"/>
    <property type="match status" value="1"/>
</dbReference>
<proteinExistence type="predicted"/>
<reference evidence="1 2" key="1">
    <citation type="submission" date="2019-04" db="EMBL/GenBank/DDBJ databases">
        <title>Phreatobacter aquaticus sp. nov.</title>
        <authorList>
            <person name="Choi A."/>
            <person name="Baek K."/>
        </authorList>
    </citation>
    <scope>NUCLEOTIDE SEQUENCE [LARGE SCALE GENOMIC DNA]</scope>
    <source>
        <strain evidence="1 2">NMCR1094</strain>
    </source>
</reference>
<dbReference type="AlphaFoldDB" id="A0A4D7QII8"/>
<dbReference type="OrthoDB" id="9770450at2"/>
<name>A0A4D7QII8_9HYPH</name>
<dbReference type="Proteomes" id="UP000298588">
    <property type="component" value="Chromosome"/>
</dbReference>
<dbReference type="EMBL" id="CP039865">
    <property type="protein sequence ID" value="QCK87248.1"/>
    <property type="molecule type" value="Genomic_DNA"/>
</dbReference>
<sequence>MEITHNLPELPAGTASAVPTSGVGPVTAGFMSGSDGKSGRLSWARYANNTGLGFGWSYQAAVPHAEGPRISAALTDLQTGNSLVATIVDQAATSICGEGLTLSSRIDATALGITPDEAKKLSRDIEREWNGYASSPLECDLAGVSDFHQLAFAGCRSYLLSGEILTSSEWYRDGLSRYGTKVRLLDPLQLSSRHEKQGPLDGPRCYRGVWLDAKGRVTGYSVMPKPAGSNISSGIPVNVRARSAWGRPQVALIFEATAPGQVRGASPLVAAATPALDHANALEFTLASFLLRSQFAATIESELPSNLALAGLGVNDELSATLPGSRGTGISPSLTNGTTLDAMMASRAGFYSEAKVQANPGTFSHLHPGDKLRFNTADANGNDFEPFERSLARSAAAAAGLAYETVSGDYSKTSFSAARLAIQVPHRITLRRRKVIARFYQLHFEAWLEEAVATGRVVLPRRLMGGFYPHRAALISAVWSGAGAIVADPLKQAQADVLRVENHLDSLTAIHAAQGSDFEQFVEQRKRENDLLRAAGLTPADAIPTRRGTRDPNHAERD</sequence>
<dbReference type="GO" id="GO:0019068">
    <property type="term" value="P:virion assembly"/>
    <property type="evidence" value="ECO:0007669"/>
    <property type="project" value="InterPro"/>
</dbReference>
<keyword evidence="2" id="KW-1185">Reference proteome</keyword>
<dbReference type="InterPro" id="IPR006429">
    <property type="entry name" value="Phage_lambda_portal"/>
</dbReference>
<dbReference type="GO" id="GO:0005198">
    <property type="term" value="F:structural molecule activity"/>
    <property type="evidence" value="ECO:0007669"/>
    <property type="project" value="InterPro"/>
</dbReference>
<organism evidence="1 2">
    <name type="scientific">Phreatobacter aquaticus</name>
    <dbReference type="NCBI Taxonomy" id="2570229"/>
    <lineage>
        <taxon>Bacteria</taxon>
        <taxon>Pseudomonadati</taxon>
        <taxon>Pseudomonadota</taxon>
        <taxon>Alphaproteobacteria</taxon>
        <taxon>Hyphomicrobiales</taxon>
        <taxon>Phreatobacteraceae</taxon>
        <taxon>Phreatobacter</taxon>
    </lineage>
</organism>
<protein>
    <submittedName>
        <fullName evidence="1">Phage portal protein</fullName>
    </submittedName>
</protein>
<dbReference type="NCBIfam" id="TIGR01539">
    <property type="entry name" value="portal_lambda"/>
    <property type="match status" value="1"/>
</dbReference>
<dbReference type="KEGG" id="paqt:E8L99_16530"/>
<dbReference type="RefSeq" id="WP_137100577.1">
    <property type="nucleotide sequence ID" value="NZ_CP039865.1"/>
</dbReference>